<reference evidence="6 7" key="1">
    <citation type="submission" date="2023-11" db="EMBL/GenBank/DDBJ databases">
        <title>A Novel Polar Bacteriovorax (B. antarcticus) Isolated from the Biocrust in Antarctica.</title>
        <authorList>
            <person name="Mun W."/>
            <person name="Choi S.Y."/>
            <person name="Mitchell R.J."/>
        </authorList>
    </citation>
    <scope>NUCLEOTIDE SEQUENCE [LARGE SCALE GENOMIC DNA]</scope>
    <source>
        <strain evidence="6 7">PP10</strain>
    </source>
</reference>
<evidence type="ECO:0000256" key="1">
    <source>
        <dbReference type="ARBA" id="ARBA00004442"/>
    </source>
</evidence>
<evidence type="ECO:0000256" key="2">
    <source>
        <dbReference type="ARBA" id="ARBA00022452"/>
    </source>
</evidence>
<evidence type="ECO:0000256" key="5">
    <source>
        <dbReference type="ARBA" id="ARBA00023237"/>
    </source>
</evidence>
<gene>
    <name evidence="6" type="ORF">SHI21_19705</name>
</gene>
<dbReference type="SUPFAM" id="SSF56954">
    <property type="entry name" value="Outer membrane efflux proteins (OEP)"/>
    <property type="match status" value="1"/>
</dbReference>
<protein>
    <submittedName>
        <fullName evidence="6">TolC family protein</fullName>
    </submittedName>
</protein>
<dbReference type="RefSeq" id="WP_323578886.1">
    <property type="nucleotide sequence ID" value="NZ_JAYGJQ010000003.1"/>
</dbReference>
<dbReference type="EMBL" id="JAYGJQ010000003">
    <property type="protein sequence ID" value="MEA9358472.1"/>
    <property type="molecule type" value="Genomic_DNA"/>
</dbReference>
<sequence>MIIDYDQIAKLVESNLEVRVREESVKSSKVRISSVASTFIPEVSLYAQGEDSELKKVHESPTAGVFANLNLFNGFRDVEKNKINNLSYETNKLEFKKSYNEDVFRAKKYYLEALRILEDIKILAEHEKINKNNRELILKKVASGLSPKSEELIFKKIELSLKEQRVKEDNALKIVYSNLRTIFSLDRNEQIEVVGDLDISKFNYRVPTKKIDLAIVESNESLLNAEKKVSGLWRMPRVNLYAEKSFTNHVNGEFLDEGDEEQVIGLRVTLPIFSEKNVDSIEDQTKKIEYQAAVLKKKSQIRELESADEKIEIQLDHLKSMIEISKGKVELSKEIMEKTFSEFRLGLKEALSLNEATADYLEARKDLIEHKVEYILSVEESKVNSID</sequence>
<evidence type="ECO:0000313" key="6">
    <source>
        <dbReference type="EMBL" id="MEA9358472.1"/>
    </source>
</evidence>
<dbReference type="InterPro" id="IPR051906">
    <property type="entry name" value="TolC-like"/>
</dbReference>
<evidence type="ECO:0000256" key="4">
    <source>
        <dbReference type="ARBA" id="ARBA00023136"/>
    </source>
</evidence>
<name>A0ABU5W0Y1_9BACT</name>
<keyword evidence="2" id="KW-1134">Transmembrane beta strand</keyword>
<accession>A0ABU5W0Y1</accession>
<evidence type="ECO:0000313" key="7">
    <source>
        <dbReference type="Proteomes" id="UP001302274"/>
    </source>
</evidence>
<proteinExistence type="predicted"/>
<keyword evidence="4" id="KW-0472">Membrane</keyword>
<keyword evidence="5" id="KW-0998">Cell outer membrane</keyword>
<dbReference type="PANTHER" id="PTHR30026">
    <property type="entry name" value="OUTER MEMBRANE PROTEIN TOLC"/>
    <property type="match status" value="1"/>
</dbReference>
<keyword evidence="3" id="KW-0812">Transmembrane</keyword>
<comment type="caution">
    <text evidence="6">The sequence shown here is derived from an EMBL/GenBank/DDBJ whole genome shotgun (WGS) entry which is preliminary data.</text>
</comment>
<comment type="subcellular location">
    <subcellularLocation>
        <location evidence="1">Cell outer membrane</location>
    </subcellularLocation>
</comment>
<evidence type="ECO:0000256" key="3">
    <source>
        <dbReference type="ARBA" id="ARBA00022692"/>
    </source>
</evidence>
<dbReference type="Proteomes" id="UP001302274">
    <property type="component" value="Unassembled WGS sequence"/>
</dbReference>
<dbReference type="PANTHER" id="PTHR30026:SF20">
    <property type="entry name" value="OUTER MEMBRANE PROTEIN TOLC"/>
    <property type="match status" value="1"/>
</dbReference>
<dbReference type="Gene3D" id="1.20.1600.10">
    <property type="entry name" value="Outer membrane efflux proteins (OEP)"/>
    <property type="match status" value="1"/>
</dbReference>
<organism evidence="6 7">
    <name type="scientific">Bacteriovorax antarcticus</name>
    <dbReference type="NCBI Taxonomy" id="3088717"/>
    <lineage>
        <taxon>Bacteria</taxon>
        <taxon>Pseudomonadati</taxon>
        <taxon>Bdellovibrionota</taxon>
        <taxon>Bacteriovoracia</taxon>
        <taxon>Bacteriovoracales</taxon>
        <taxon>Bacteriovoracaceae</taxon>
        <taxon>Bacteriovorax</taxon>
    </lineage>
</organism>
<keyword evidence="7" id="KW-1185">Reference proteome</keyword>